<keyword evidence="3" id="KW-1185">Reference proteome</keyword>
<dbReference type="Pfam" id="PF13799">
    <property type="entry name" value="DUF4183"/>
    <property type="match status" value="1"/>
</dbReference>
<sequence>MATELFKLKVYAETTTDTNANPEVVKYFYTLSESEIQGSTITIPATEFVDDDGNPVTENLLTVNENNGYYLLFINGVLQQSSLYTVSTDGSNVVITEGDTVPIGAPIVLVVNNFAPESTSTTTVIT</sequence>
<evidence type="ECO:0000313" key="3">
    <source>
        <dbReference type="Proteomes" id="UP000190140"/>
    </source>
</evidence>
<dbReference type="OrthoDB" id="2623159at2"/>
<dbReference type="AlphaFoldDB" id="A0A1V4I8I1"/>
<evidence type="ECO:0000259" key="1">
    <source>
        <dbReference type="Pfam" id="PF13799"/>
    </source>
</evidence>
<evidence type="ECO:0000313" key="2">
    <source>
        <dbReference type="EMBL" id="OPJ56233.1"/>
    </source>
</evidence>
<dbReference type="Proteomes" id="UP000190140">
    <property type="component" value="Unassembled WGS sequence"/>
</dbReference>
<dbReference type="InterPro" id="IPR025237">
    <property type="entry name" value="DUF4183"/>
</dbReference>
<accession>A0A1V4I8I1</accession>
<feature type="domain" description="DUF4183" evidence="1">
    <location>
        <begin position="38"/>
        <end position="110"/>
    </location>
</feature>
<gene>
    <name evidence="2" type="ORF">CLOTH_06370</name>
</gene>
<proteinExistence type="predicted"/>
<comment type="caution">
    <text evidence="2">The sequence shown here is derived from an EMBL/GenBank/DDBJ whole genome shotgun (WGS) entry which is preliminary data.</text>
</comment>
<dbReference type="RefSeq" id="WP_079411163.1">
    <property type="nucleotide sequence ID" value="NZ_MZGW01000002.1"/>
</dbReference>
<dbReference type="EMBL" id="MZGW01000002">
    <property type="protein sequence ID" value="OPJ56233.1"/>
    <property type="molecule type" value="Genomic_DNA"/>
</dbReference>
<name>A0A1V4I8I1_9FIRM</name>
<dbReference type="STRING" id="29349.CLOTH_06370"/>
<protein>
    <recommendedName>
        <fullName evidence="1">DUF4183 domain-containing protein</fullName>
    </recommendedName>
</protein>
<organism evidence="2 3">
    <name type="scientific">Alkalithermobacter paradoxus</name>
    <dbReference type="NCBI Taxonomy" id="29349"/>
    <lineage>
        <taxon>Bacteria</taxon>
        <taxon>Bacillati</taxon>
        <taxon>Bacillota</taxon>
        <taxon>Clostridia</taxon>
        <taxon>Peptostreptococcales</taxon>
        <taxon>Tepidibacteraceae</taxon>
        <taxon>Alkalithermobacter</taxon>
    </lineage>
</organism>
<reference evidence="2 3" key="1">
    <citation type="submission" date="2017-03" db="EMBL/GenBank/DDBJ databases">
        <title>Genome sequence of Clostridium thermoalcaliphilum DSM 7309.</title>
        <authorList>
            <person name="Poehlein A."/>
            <person name="Daniel R."/>
        </authorList>
    </citation>
    <scope>NUCLEOTIDE SEQUENCE [LARGE SCALE GENOMIC DNA]</scope>
    <source>
        <strain evidence="2 3">DSM 7309</strain>
    </source>
</reference>